<comment type="caution">
    <text evidence="2">The sequence shown here is derived from an EMBL/GenBank/DDBJ whole genome shotgun (WGS) entry which is preliminary data.</text>
</comment>
<gene>
    <name evidence="2" type="ORF">NIES2119_13815</name>
</gene>
<keyword evidence="1" id="KW-1133">Transmembrane helix</keyword>
<dbReference type="EMBL" id="MRCE01000012">
    <property type="protein sequence ID" value="OKH37324.1"/>
    <property type="molecule type" value="Genomic_DNA"/>
</dbReference>
<dbReference type="OrthoDB" id="177830at1117"/>
<dbReference type="RefSeq" id="WP_073594073.1">
    <property type="nucleotide sequence ID" value="NZ_MRCE01000012.1"/>
</dbReference>
<proteinExistence type="predicted"/>
<evidence type="ECO:0000313" key="3">
    <source>
        <dbReference type="Proteomes" id="UP000185860"/>
    </source>
</evidence>
<feature type="transmembrane region" description="Helical" evidence="1">
    <location>
        <begin position="12"/>
        <end position="27"/>
    </location>
</feature>
<dbReference type="AlphaFoldDB" id="A0A1U7IJC8"/>
<dbReference type="Proteomes" id="UP000185860">
    <property type="component" value="Unassembled WGS sequence"/>
</dbReference>
<accession>A0A1U7IJC8</accession>
<name>A0A1U7IJC8_9CYAN</name>
<evidence type="ECO:0000256" key="1">
    <source>
        <dbReference type="SAM" id="Phobius"/>
    </source>
</evidence>
<sequence length="124" mass="14510">MIHKHKPSFQQLIAGIVIFVLTVYFVTHFPDKIPYLIFALILTFLLAKYAIQESSKIGIGKKAPAYKNTNNGKETQLYNSLLQRSQGDRKQVERLIDYERRRSPNSCRADLLQSAIDRWERDRR</sequence>
<organism evidence="2 3">
    <name type="scientific">[Phormidium ambiguum] IAM M-71</name>
    <dbReference type="NCBI Taxonomy" id="454136"/>
    <lineage>
        <taxon>Bacteria</taxon>
        <taxon>Bacillati</taxon>
        <taxon>Cyanobacteriota</taxon>
        <taxon>Cyanophyceae</taxon>
        <taxon>Oscillatoriophycideae</taxon>
        <taxon>Aerosakkonematales</taxon>
        <taxon>Aerosakkonemataceae</taxon>
        <taxon>Floridanema</taxon>
    </lineage>
</organism>
<keyword evidence="1" id="KW-0812">Transmembrane</keyword>
<protein>
    <submittedName>
        <fullName evidence="2">Uncharacterized protein</fullName>
    </submittedName>
</protein>
<keyword evidence="1" id="KW-0472">Membrane</keyword>
<evidence type="ECO:0000313" key="2">
    <source>
        <dbReference type="EMBL" id="OKH37324.1"/>
    </source>
</evidence>
<feature type="transmembrane region" description="Helical" evidence="1">
    <location>
        <begin position="33"/>
        <end position="51"/>
    </location>
</feature>
<reference evidence="2 3" key="1">
    <citation type="submission" date="2016-11" db="EMBL/GenBank/DDBJ databases">
        <title>Draft Genome Sequences of Nine Cyanobacterial Strains from Diverse Habitats.</title>
        <authorList>
            <person name="Zhu T."/>
            <person name="Hou S."/>
            <person name="Lu X."/>
            <person name="Hess W.R."/>
        </authorList>
    </citation>
    <scope>NUCLEOTIDE SEQUENCE [LARGE SCALE GENOMIC DNA]</scope>
    <source>
        <strain evidence="2 3">IAM M-71</strain>
    </source>
</reference>